<dbReference type="PROSITE" id="PS50835">
    <property type="entry name" value="IG_LIKE"/>
    <property type="match status" value="1"/>
</dbReference>
<keyword evidence="3" id="KW-1185">Reference proteome</keyword>
<protein>
    <recommendedName>
        <fullName evidence="1">Ig-like domain-containing protein</fullName>
    </recommendedName>
</protein>
<dbReference type="SUPFAM" id="SSF48726">
    <property type="entry name" value="Immunoglobulin"/>
    <property type="match status" value="1"/>
</dbReference>
<reference evidence="2" key="1">
    <citation type="submission" date="2025-08" db="UniProtKB">
        <authorList>
            <consortium name="Ensembl"/>
        </authorList>
    </citation>
    <scope>IDENTIFICATION</scope>
</reference>
<dbReference type="Pfam" id="PF13895">
    <property type="entry name" value="Ig_2"/>
    <property type="match status" value="1"/>
</dbReference>
<evidence type="ECO:0000313" key="2">
    <source>
        <dbReference type="Ensembl" id="ENSZALP00000011619.1"/>
    </source>
</evidence>
<dbReference type="Ensembl" id="ENSZALT00000016045.1">
    <property type="protein sequence ID" value="ENSZALP00000011619.1"/>
    <property type="gene ID" value="ENSZALG00000009795.1"/>
</dbReference>
<dbReference type="InterPro" id="IPR007110">
    <property type="entry name" value="Ig-like_dom"/>
</dbReference>
<dbReference type="Proteomes" id="UP000694413">
    <property type="component" value="Unassembled WGS sequence"/>
</dbReference>
<accession>A0A8D2MTC0</accession>
<reference evidence="2" key="2">
    <citation type="submission" date="2025-09" db="UniProtKB">
        <authorList>
            <consortium name="Ensembl"/>
        </authorList>
    </citation>
    <scope>IDENTIFICATION</scope>
</reference>
<evidence type="ECO:0000313" key="3">
    <source>
        <dbReference type="Proteomes" id="UP000694413"/>
    </source>
</evidence>
<dbReference type="AlphaFoldDB" id="A0A8D2MTC0"/>
<dbReference type="InterPro" id="IPR013783">
    <property type="entry name" value="Ig-like_fold"/>
</dbReference>
<feature type="domain" description="Ig-like" evidence="1">
    <location>
        <begin position="34"/>
        <end position="88"/>
    </location>
</feature>
<sequence>MAGGCTHLSWCFLASSKKTGGVTLETQGLAVLWDQVTLTCQGSGTANATTWYRNGQRWGQKGCDRITVTESGTYTCERPSSGLSPSVTVLQGKRGLCFSGLAPMGTPRSLVGLRSMGHLLI</sequence>
<dbReference type="InterPro" id="IPR036179">
    <property type="entry name" value="Ig-like_dom_sf"/>
</dbReference>
<name>A0A8D2MTC0_ZONAL</name>
<evidence type="ECO:0000259" key="1">
    <source>
        <dbReference type="PROSITE" id="PS50835"/>
    </source>
</evidence>
<organism evidence="2 3">
    <name type="scientific">Zonotrichia albicollis</name>
    <name type="common">White-throated sparrow</name>
    <name type="synonym">Fringilla albicollis</name>
    <dbReference type="NCBI Taxonomy" id="44394"/>
    <lineage>
        <taxon>Eukaryota</taxon>
        <taxon>Metazoa</taxon>
        <taxon>Chordata</taxon>
        <taxon>Craniata</taxon>
        <taxon>Vertebrata</taxon>
        <taxon>Euteleostomi</taxon>
        <taxon>Archelosauria</taxon>
        <taxon>Archosauria</taxon>
        <taxon>Dinosauria</taxon>
        <taxon>Saurischia</taxon>
        <taxon>Theropoda</taxon>
        <taxon>Coelurosauria</taxon>
        <taxon>Aves</taxon>
        <taxon>Neognathae</taxon>
        <taxon>Neoaves</taxon>
        <taxon>Telluraves</taxon>
        <taxon>Australaves</taxon>
        <taxon>Passeriformes</taxon>
        <taxon>Passerellidae</taxon>
        <taxon>Zonotrichia</taxon>
    </lineage>
</organism>
<dbReference type="Gene3D" id="2.60.40.10">
    <property type="entry name" value="Immunoglobulins"/>
    <property type="match status" value="1"/>
</dbReference>
<proteinExistence type="predicted"/>